<protein>
    <recommendedName>
        <fullName evidence="8">Palmitoyltransferase</fullName>
        <ecNumber evidence="8">2.3.1.225</ecNumber>
    </recommendedName>
</protein>
<evidence type="ECO:0000256" key="3">
    <source>
        <dbReference type="ARBA" id="ARBA00022737"/>
    </source>
</evidence>
<dbReference type="PANTHER" id="PTHR24161:SF85">
    <property type="entry name" value="PALMITOYLTRANSFERASE HIP14"/>
    <property type="match status" value="1"/>
</dbReference>
<name>A0A6G0YIU8_APHCR</name>
<dbReference type="PROSITE" id="PS50297">
    <property type="entry name" value="ANK_REP_REGION"/>
    <property type="match status" value="2"/>
</dbReference>
<feature type="repeat" description="ANK" evidence="7">
    <location>
        <begin position="154"/>
        <end position="186"/>
    </location>
</feature>
<feature type="transmembrane region" description="Helical" evidence="8">
    <location>
        <begin position="320"/>
        <end position="337"/>
    </location>
</feature>
<feature type="repeat" description="ANK" evidence="7">
    <location>
        <begin position="222"/>
        <end position="254"/>
    </location>
</feature>
<proteinExistence type="inferred from homology"/>
<feature type="transmembrane region" description="Helical" evidence="8">
    <location>
        <begin position="293"/>
        <end position="314"/>
    </location>
</feature>
<keyword evidence="6 8" id="KW-0472">Membrane</keyword>
<comment type="subcellular location">
    <subcellularLocation>
        <location evidence="1">Membrane</location>
        <topology evidence="1">Multi-pass membrane protein</topology>
    </subcellularLocation>
</comment>
<keyword evidence="5 7" id="KW-0040">ANK repeat</keyword>
<evidence type="ECO:0000256" key="1">
    <source>
        <dbReference type="ARBA" id="ARBA00004141"/>
    </source>
</evidence>
<keyword evidence="8 10" id="KW-0808">Transferase</keyword>
<feature type="transmembrane region" description="Helical" evidence="8">
    <location>
        <begin position="506"/>
        <end position="527"/>
    </location>
</feature>
<reference evidence="10 11" key="1">
    <citation type="submission" date="2019-08" db="EMBL/GenBank/DDBJ databases">
        <title>Whole genome of Aphis craccivora.</title>
        <authorList>
            <person name="Voronova N.V."/>
            <person name="Shulinski R.S."/>
            <person name="Bandarenka Y.V."/>
            <person name="Zhorov D.G."/>
            <person name="Warner D."/>
        </authorList>
    </citation>
    <scope>NUCLEOTIDE SEQUENCE [LARGE SCALE GENOMIC DNA]</scope>
    <source>
        <strain evidence="10">180601</strain>
        <tissue evidence="10">Whole Body</tissue>
    </source>
</reference>
<keyword evidence="3" id="KW-0677">Repeat</keyword>
<comment type="domain">
    <text evidence="8">The DHHC domain is required for palmitoyltransferase activity.</text>
</comment>
<dbReference type="EC" id="2.3.1.225" evidence="8"/>
<evidence type="ECO:0000256" key="8">
    <source>
        <dbReference type="RuleBase" id="RU079119"/>
    </source>
</evidence>
<evidence type="ECO:0000256" key="5">
    <source>
        <dbReference type="ARBA" id="ARBA00023043"/>
    </source>
</evidence>
<evidence type="ECO:0000313" key="10">
    <source>
        <dbReference type="EMBL" id="KAF0756565.1"/>
    </source>
</evidence>
<dbReference type="GO" id="GO:0019706">
    <property type="term" value="F:protein-cysteine S-palmitoyltransferase activity"/>
    <property type="evidence" value="ECO:0007669"/>
    <property type="project" value="UniProtKB-EC"/>
</dbReference>
<sequence length="630" mass="71938">MYFYRMMNSSCGHFSLIQDGCGAISSSKTTIDNVPVFTKKATNARKPKVPDHEAKTFDIVKAAQYGLLNRCKEIIESGYDINKPDPQNIYLLHWAAINNNIDLIKYFISKGAAVDPVGGDLRATPLHWATRQGHLSAVVLLMSEGADPCFYDIEGRACLHLAAQLGFTAIVAYLIAKGVDVNLRDKNGMTALMWSSYKSLGLDPTKLLITLGASMSIQDDVHRNTPLHWALISRNPTAISILVMRGSPLTIKNSIGCTALNLIHESRSEVWIGLNTLKIVDDKMKPKNILLKLNEQTMSIIIVSIAFYIIGFILDSHMIYVAKLCCLIIGYLIMYKLNRTYASVSQTLPVSVYFATKFWMYVTWIFWILPVTSFWCSVGFFVTTSLLWYNFMYSWNGNPGYVPNTKNDQYNAIIELAEGTGFDLDLFCSTCLIKKPIRSKHCNSCNRCIAKFDHHCPWVNNCIGISNHRHFIGYLITLLVACGFIIFGSIRYLNMANQFNEQSFHYNIFYVIWEVLVLDSWVSWIMINAILHSIWVSILLVCQIYQIVWLGMTTNERINAARYEHFIPHGKGYKSPYNRGKCQNLLDFIQCHCLGFRFLNDKVWFNYYNYLVFTDIELNFSAIKPDFEYV</sequence>
<evidence type="ECO:0000313" key="11">
    <source>
        <dbReference type="Proteomes" id="UP000478052"/>
    </source>
</evidence>
<dbReference type="InterPro" id="IPR001594">
    <property type="entry name" value="Palmitoyltrfase_DHHC"/>
</dbReference>
<evidence type="ECO:0000256" key="4">
    <source>
        <dbReference type="ARBA" id="ARBA00022989"/>
    </source>
</evidence>
<dbReference type="Gene3D" id="1.25.40.20">
    <property type="entry name" value="Ankyrin repeat-containing domain"/>
    <property type="match status" value="1"/>
</dbReference>
<dbReference type="PROSITE" id="PS50216">
    <property type="entry name" value="DHHC"/>
    <property type="match status" value="1"/>
</dbReference>
<dbReference type="EMBL" id="VUJU01003824">
    <property type="protein sequence ID" value="KAF0756565.1"/>
    <property type="molecule type" value="Genomic_DNA"/>
</dbReference>
<keyword evidence="4 8" id="KW-1133">Transmembrane helix</keyword>
<dbReference type="Pfam" id="PF01529">
    <property type="entry name" value="DHHC"/>
    <property type="match status" value="1"/>
</dbReference>
<dbReference type="Pfam" id="PF12796">
    <property type="entry name" value="Ank_2"/>
    <property type="match status" value="2"/>
</dbReference>
<dbReference type="SUPFAM" id="SSF48403">
    <property type="entry name" value="Ankyrin repeat"/>
    <property type="match status" value="1"/>
</dbReference>
<dbReference type="Proteomes" id="UP000478052">
    <property type="component" value="Unassembled WGS sequence"/>
</dbReference>
<dbReference type="InterPro" id="IPR036770">
    <property type="entry name" value="Ankyrin_rpt-contain_sf"/>
</dbReference>
<comment type="similarity">
    <text evidence="8">Belongs to the DHHC palmitoyltransferase family.</text>
</comment>
<evidence type="ECO:0000259" key="9">
    <source>
        <dbReference type="Pfam" id="PF01529"/>
    </source>
</evidence>
<accession>A0A6G0YIU8</accession>
<evidence type="ECO:0000256" key="6">
    <source>
        <dbReference type="ARBA" id="ARBA00023136"/>
    </source>
</evidence>
<dbReference type="OrthoDB" id="6781668at2759"/>
<dbReference type="AlphaFoldDB" id="A0A6G0YIU8"/>
<dbReference type="PROSITE" id="PS50088">
    <property type="entry name" value="ANK_REPEAT"/>
    <property type="match status" value="4"/>
</dbReference>
<feature type="transmembrane region" description="Helical" evidence="8">
    <location>
        <begin position="358"/>
        <end position="389"/>
    </location>
</feature>
<keyword evidence="2 8" id="KW-0812">Transmembrane</keyword>
<dbReference type="InterPro" id="IPR002110">
    <property type="entry name" value="Ankyrin_rpt"/>
</dbReference>
<keyword evidence="8" id="KW-0012">Acyltransferase</keyword>
<evidence type="ECO:0000256" key="2">
    <source>
        <dbReference type="ARBA" id="ARBA00022692"/>
    </source>
</evidence>
<gene>
    <name evidence="10" type="ORF">FWK35_00016627</name>
</gene>
<evidence type="ECO:0000256" key="7">
    <source>
        <dbReference type="PROSITE-ProRule" id="PRU00023"/>
    </source>
</evidence>
<feature type="repeat" description="ANK" evidence="7">
    <location>
        <begin position="121"/>
        <end position="153"/>
    </location>
</feature>
<comment type="catalytic activity">
    <reaction evidence="8">
        <text>L-cysteinyl-[protein] + hexadecanoyl-CoA = S-hexadecanoyl-L-cysteinyl-[protein] + CoA</text>
        <dbReference type="Rhea" id="RHEA:36683"/>
        <dbReference type="Rhea" id="RHEA-COMP:10131"/>
        <dbReference type="Rhea" id="RHEA-COMP:11032"/>
        <dbReference type="ChEBI" id="CHEBI:29950"/>
        <dbReference type="ChEBI" id="CHEBI:57287"/>
        <dbReference type="ChEBI" id="CHEBI:57379"/>
        <dbReference type="ChEBI" id="CHEBI:74151"/>
        <dbReference type="EC" id="2.3.1.225"/>
    </reaction>
</comment>
<feature type="repeat" description="ANK" evidence="7">
    <location>
        <begin position="87"/>
        <end position="119"/>
    </location>
</feature>
<dbReference type="PANTHER" id="PTHR24161">
    <property type="entry name" value="ANK_REP_REGION DOMAIN-CONTAINING PROTEIN-RELATED"/>
    <property type="match status" value="1"/>
</dbReference>
<keyword evidence="11" id="KW-1185">Reference proteome</keyword>
<organism evidence="10 11">
    <name type="scientific">Aphis craccivora</name>
    <name type="common">Cowpea aphid</name>
    <dbReference type="NCBI Taxonomy" id="307492"/>
    <lineage>
        <taxon>Eukaryota</taxon>
        <taxon>Metazoa</taxon>
        <taxon>Ecdysozoa</taxon>
        <taxon>Arthropoda</taxon>
        <taxon>Hexapoda</taxon>
        <taxon>Insecta</taxon>
        <taxon>Pterygota</taxon>
        <taxon>Neoptera</taxon>
        <taxon>Paraneoptera</taxon>
        <taxon>Hemiptera</taxon>
        <taxon>Sternorrhyncha</taxon>
        <taxon>Aphidomorpha</taxon>
        <taxon>Aphidoidea</taxon>
        <taxon>Aphididae</taxon>
        <taxon>Aphidini</taxon>
        <taxon>Aphis</taxon>
        <taxon>Aphis</taxon>
    </lineage>
</organism>
<dbReference type="SMART" id="SM00248">
    <property type="entry name" value="ANK"/>
    <property type="match status" value="5"/>
</dbReference>
<comment type="caution">
    <text evidence="10">The sequence shown here is derived from an EMBL/GenBank/DDBJ whole genome shotgun (WGS) entry which is preliminary data.</text>
</comment>
<dbReference type="GO" id="GO:0016020">
    <property type="term" value="C:membrane"/>
    <property type="evidence" value="ECO:0007669"/>
    <property type="project" value="UniProtKB-SubCell"/>
</dbReference>
<feature type="transmembrane region" description="Helical" evidence="8">
    <location>
        <begin position="471"/>
        <end position="494"/>
    </location>
</feature>
<feature type="domain" description="Palmitoyltransferase DHHC" evidence="9">
    <location>
        <begin position="425"/>
        <end position="559"/>
    </location>
</feature>
<feature type="transmembrane region" description="Helical" evidence="8">
    <location>
        <begin position="533"/>
        <end position="552"/>
    </location>
</feature>